<evidence type="ECO:0000256" key="1">
    <source>
        <dbReference type="ARBA" id="ARBA00004141"/>
    </source>
</evidence>
<dbReference type="OMA" id="THAAEFK"/>
<evidence type="ECO:0000256" key="5">
    <source>
        <dbReference type="PROSITE-ProRule" id="PRU00205"/>
    </source>
</evidence>
<keyword evidence="3 6" id="KW-1133">Transmembrane helix</keyword>
<dbReference type="InterPro" id="IPR006634">
    <property type="entry name" value="TLC-dom"/>
</dbReference>
<accession>A0A060N4W5</accession>
<dbReference type="InterPro" id="IPR016439">
    <property type="entry name" value="Lag1/Lac1-like"/>
</dbReference>
<dbReference type="EMBL" id="AK419416">
    <property type="protein sequence ID" value="BAN38096.1"/>
    <property type="molecule type" value="mRNA"/>
</dbReference>
<dbReference type="PROSITE" id="PS50922">
    <property type="entry name" value="TLC"/>
    <property type="match status" value="1"/>
</dbReference>
<feature type="transmembrane region" description="Helical" evidence="6">
    <location>
        <begin position="105"/>
        <end position="123"/>
    </location>
</feature>
<feature type="transmembrane region" description="Helical" evidence="6">
    <location>
        <begin position="188"/>
        <end position="216"/>
    </location>
</feature>
<feature type="transmembrane region" description="Helical" evidence="6">
    <location>
        <begin position="51"/>
        <end position="71"/>
    </location>
</feature>
<sequence>MKMSDISFGWSKLSKHDQVNILQILLILPFVLICIPSSFSRSKQYDTFPSPINLLFAIPQFILIYILRVILVENIFLKLGEKVVVHKPQWTEEVRQVRVQRFSVCFFKMLYFFITAPLGVGLFRNEDWFPTQLFGQGKQDLEYMWEDFPFQLPTWRITFFYCWELGYHFHSLVHHMQGEKRNDYFENLLHHVATVFLIVFSYLNNCGRCGCLILILHDIVDAIMYFAKSVNDLKTQIPAYLSFTLLAISFPRFRIYFLGWYLIPAAGGCIKYVPDDLPGGFLVYCLIMSLLCVLLLLHIYWFTLILKMVYKIITERGRIADPHTIGN</sequence>
<comment type="subcellular location">
    <subcellularLocation>
        <location evidence="1">Membrane</location>
        <topology evidence="1">Multi-pass membrane protein</topology>
    </subcellularLocation>
</comment>
<dbReference type="GO" id="GO:0016020">
    <property type="term" value="C:membrane"/>
    <property type="evidence" value="ECO:0007669"/>
    <property type="project" value="UniProtKB-SubCell"/>
</dbReference>
<dbReference type="GO" id="GO:0050291">
    <property type="term" value="F:sphingosine N-acyltransferase activity"/>
    <property type="evidence" value="ECO:0007669"/>
    <property type="project" value="InterPro"/>
</dbReference>
<dbReference type="Pfam" id="PF03798">
    <property type="entry name" value="TRAM_LAG1_CLN8"/>
    <property type="match status" value="1"/>
</dbReference>
<feature type="domain" description="TLC" evidence="7">
    <location>
        <begin position="100"/>
        <end position="314"/>
    </location>
</feature>
<evidence type="ECO:0000256" key="3">
    <source>
        <dbReference type="ARBA" id="ARBA00022989"/>
    </source>
</evidence>
<organism evidence="8">
    <name type="scientific">Entamoeba histolytica</name>
    <dbReference type="NCBI Taxonomy" id="5759"/>
    <lineage>
        <taxon>Eukaryota</taxon>
        <taxon>Amoebozoa</taxon>
        <taxon>Evosea</taxon>
        <taxon>Archamoebae</taxon>
        <taxon>Mastigamoebida</taxon>
        <taxon>Entamoebidae</taxon>
        <taxon>Entamoeba</taxon>
    </lineage>
</organism>
<dbReference type="PANTHER" id="PTHR12560:SF0">
    <property type="entry name" value="LD18904P"/>
    <property type="match status" value="1"/>
</dbReference>
<dbReference type="AlphaFoldDB" id="A0A060N4W5"/>
<dbReference type="SMART" id="SM00724">
    <property type="entry name" value="TLC"/>
    <property type="match status" value="1"/>
</dbReference>
<keyword evidence="4 5" id="KW-0472">Membrane</keyword>
<evidence type="ECO:0000256" key="2">
    <source>
        <dbReference type="ARBA" id="ARBA00022692"/>
    </source>
</evidence>
<evidence type="ECO:0000256" key="6">
    <source>
        <dbReference type="SAM" id="Phobius"/>
    </source>
</evidence>
<name>A0A060N4W5_ENTHI</name>
<dbReference type="GO" id="GO:0046513">
    <property type="term" value="P:ceramide biosynthetic process"/>
    <property type="evidence" value="ECO:0007669"/>
    <property type="project" value="InterPro"/>
</dbReference>
<feature type="transmembrane region" description="Helical" evidence="6">
    <location>
        <begin position="237"/>
        <end position="261"/>
    </location>
</feature>
<proteinExistence type="evidence at transcript level"/>
<dbReference type="HOGENOM" id="CLU_028277_5_1_1"/>
<evidence type="ECO:0000256" key="4">
    <source>
        <dbReference type="ARBA" id="ARBA00023136"/>
    </source>
</evidence>
<feature type="transmembrane region" description="Helical" evidence="6">
    <location>
        <begin position="21"/>
        <end position="39"/>
    </location>
</feature>
<dbReference type="PANTHER" id="PTHR12560">
    <property type="entry name" value="LONGEVITY ASSURANCE FACTOR 1 LAG1"/>
    <property type="match status" value="1"/>
</dbReference>
<protein>
    <submittedName>
        <fullName evidence="8">Longevity-assurance family protein</fullName>
    </submittedName>
</protein>
<reference evidence="8" key="1">
    <citation type="submission" date="2012-06" db="EMBL/GenBank/DDBJ databases">
        <title>Short 5' UTR of Entamoeba genes.</title>
        <authorList>
            <person name="Hiranuka K."/>
            <person name="Kumagai M."/>
            <person name="Wakaguri H."/>
            <person name="Suzuki Y."/>
            <person name="Sugano S."/>
            <person name="Watanabe J."/>
            <person name="Makioka A."/>
        </authorList>
    </citation>
    <scope>NUCLEOTIDE SEQUENCE</scope>
    <source>
        <strain evidence="8">HM-1:IMSS</strain>
    </source>
</reference>
<feature type="transmembrane region" description="Helical" evidence="6">
    <location>
        <begin position="281"/>
        <end position="306"/>
    </location>
</feature>
<keyword evidence="2 5" id="KW-0812">Transmembrane</keyword>
<evidence type="ECO:0000259" key="7">
    <source>
        <dbReference type="PROSITE" id="PS50922"/>
    </source>
</evidence>
<evidence type="ECO:0000313" key="8">
    <source>
        <dbReference type="EMBL" id="BAN38096.1"/>
    </source>
</evidence>